<keyword evidence="1" id="KW-0472">Membrane</keyword>
<dbReference type="Gramene" id="Kaladp0101s0141.1.v1.1">
    <property type="protein sequence ID" value="Kaladp0101s0141.1.v1.1"/>
    <property type="gene ID" value="Kaladp0101s0141.v1.1"/>
</dbReference>
<keyword evidence="1" id="KW-1133">Transmembrane helix</keyword>
<keyword evidence="1" id="KW-0812">Transmembrane</keyword>
<evidence type="ECO:0000313" key="2">
    <source>
        <dbReference type="EnsemblPlants" id="Kaladp0101s0141.1.v1.1"/>
    </source>
</evidence>
<evidence type="ECO:0000256" key="1">
    <source>
        <dbReference type="SAM" id="Phobius"/>
    </source>
</evidence>
<dbReference type="EnsemblPlants" id="Kaladp0101s0141.1.v1.1">
    <property type="protein sequence ID" value="Kaladp0101s0141.1.v1.1"/>
    <property type="gene ID" value="Kaladp0101s0141.v1.1"/>
</dbReference>
<feature type="transmembrane region" description="Helical" evidence="1">
    <location>
        <begin position="12"/>
        <end position="30"/>
    </location>
</feature>
<dbReference type="AlphaFoldDB" id="A0A7N0V473"/>
<name>A0A7N0V473_KALFE</name>
<dbReference type="Proteomes" id="UP000594263">
    <property type="component" value="Unplaced"/>
</dbReference>
<organism evidence="2 3">
    <name type="scientific">Kalanchoe fedtschenkoi</name>
    <name type="common">Lavender scallops</name>
    <name type="synonym">South American air plant</name>
    <dbReference type="NCBI Taxonomy" id="63787"/>
    <lineage>
        <taxon>Eukaryota</taxon>
        <taxon>Viridiplantae</taxon>
        <taxon>Streptophyta</taxon>
        <taxon>Embryophyta</taxon>
        <taxon>Tracheophyta</taxon>
        <taxon>Spermatophyta</taxon>
        <taxon>Magnoliopsida</taxon>
        <taxon>eudicotyledons</taxon>
        <taxon>Gunneridae</taxon>
        <taxon>Pentapetalae</taxon>
        <taxon>Saxifragales</taxon>
        <taxon>Crassulaceae</taxon>
        <taxon>Kalanchoe</taxon>
    </lineage>
</organism>
<evidence type="ECO:0000313" key="3">
    <source>
        <dbReference type="Proteomes" id="UP000594263"/>
    </source>
</evidence>
<protein>
    <submittedName>
        <fullName evidence="2">Uncharacterized protein</fullName>
    </submittedName>
</protein>
<keyword evidence="3" id="KW-1185">Reference proteome</keyword>
<accession>A0A7N0V473</accession>
<reference evidence="2" key="1">
    <citation type="submission" date="2021-01" db="UniProtKB">
        <authorList>
            <consortium name="EnsemblPlants"/>
        </authorList>
    </citation>
    <scope>IDENTIFICATION</scope>
</reference>
<proteinExistence type="predicted"/>
<sequence length="126" mass="14570">MYTVHHSPDKFLVMSSIIVLTTISLFFHEVQGIRHSKRAPSISLEHQTTLHDEKVYLSPQTRLGGVSHEDATMEGEMVLVVTKRRRSMSSRVANNSKKPPQQLHHHWMPSIHEDYFGPRHHKPAHH</sequence>